<dbReference type="SUPFAM" id="SSF48208">
    <property type="entry name" value="Six-hairpin glycosidases"/>
    <property type="match status" value="1"/>
</dbReference>
<dbReference type="InterPro" id="IPR052047">
    <property type="entry name" value="GH94_Enzymes"/>
</dbReference>
<dbReference type="InterPro" id="IPR033432">
    <property type="entry name" value="GH94_catalytic"/>
</dbReference>
<name>A0ABT9S0A6_9BURK</name>
<feature type="transmembrane region" description="Helical" evidence="3">
    <location>
        <begin position="840"/>
        <end position="856"/>
    </location>
</feature>
<dbReference type="CDD" id="cd11756">
    <property type="entry name" value="GH94N_ChvB_NdvB_1_like"/>
    <property type="match status" value="1"/>
</dbReference>
<dbReference type="PANTHER" id="PTHR37469">
    <property type="entry name" value="CELLOBIONIC ACID PHOSPHORYLASE-RELATED"/>
    <property type="match status" value="1"/>
</dbReference>
<dbReference type="Pfam" id="PF03633">
    <property type="entry name" value="Glyco_hydro_65C"/>
    <property type="match status" value="1"/>
</dbReference>
<dbReference type="InterPro" id="IPR037820">
    <property type="entry name" value="GH94N_NdvB"/>
</dbReference>
<accession>A0ABT9S0A6</accession>
<dbReference type="CDD" id="cd11753">
    <property type="entry name" value="GH94N_ChvB_NdvB_2_like"/>
    <property type="match status" value="1"/>
</dbReference>
<dbReference type="InterPro" id="IPR037824">
    <property type="entry name" value="GH94N_2_NdvB"/>
</dbReference>
<feature type="domain" description="Glycosyl hydrolase 94 catalytic" evidence="7">
    <location>
        <begin position="2240"/>
        <end position="2664"/>
    </location>
</feature>
<feature type="transmembrane region" description="Helical" evidence="3">
    <location>
        <begin position="428"/>
        <end position="446"/>
    </location>
</feature>
<dbReference type="GO" id="GO:0016757">
    <property type="term" value="F:glycosyltransferase activity"/>
    <property type="evidence" value="ECO:0007669"/>
    <property type="project" value="UniProtKB-KW"/>
</dbReference>
<dbReference type="SUPFAM" id="SSF74650">
    <property type="entry name" value="Galactose mutarotase-like"/>
    <property type="match status" value="2"/>
</dbReference>
<evidence type="ECO:0000313" key="8">
    <source>
        <dbReference type="EMBL" id="MDP9897777.1"/>
    </source>
</evidence>
<keyword evidence="3" id="KW-1133">Transmembrane helix</keyword>
<dbReference type="EMBL" id="JAUSRO010000001">
    <property type="protein sequence ID" value="MDP9897777.1"/>
    <property type="molecule type" value="Genomic_DNA"/>
</dbReference>
<gene>
    <name evidence="8" type="ORF">J2W36_000010</name>
</gene>
<dbReference type="PANTHER" id="PTHR37469:SF2">
    <property type="entry name" value="CELLOBIONIC ACID PHOSPHORYLASE"/>
    <property type="match status" value="1"/>
</dbReference>
<evidence type="ECO:0000259" key="7">
    <source>
        <dbReference type="Pfam" id="PF17167"/>
    </source>
</evidence>
<dbReference type="InterPro" id="IPR010383">
    <property type="entry name" value="Glyco_hydrolase_94_b-supersand"/>
</dbReference>
<dbReference type="InterPro" id="IPR011013">
    <property type="entry name" value="Gal_mutarotase_sf_dom"/>
</dbReference>
<dbReference type="InterPro" id="IPR008928">
    <property type="entry name" value="6-hairpin_glycosidase_sf"/>
</dbReference>
<keyword evidence="3" id="KW-0812">Transmembrane</keyword>
<feature type="domain" description="Glycoamylase-like" evidence="6">
    <location>
        <begin position="1204"/>
        <end position="1405"/>
    </location>
</feature>
<dbReference type="InterPro" id="IPR019282">
    <property type="entry name" value="Glycoamylase-like_cons_dom"/>
</dbReference>
<proteinExistence type="predicted"/>
<evidence type="ECO:0000259" key="4">
    <source>
        <dbReference type="Pfam" id="PF03633"/>
    </source>
</evidence>
<dbReference type="SMART" id="SM01068">
    <property type="entry name" value="CBM_X"/>
    <property type="match status" value="2"/>
</dbReference>
<dbReference type="InterPro" id="IPR005194">
    <property type="entry name" value="Glyco_hydro_65_C"/>
</dbReference>
<evidence type="ECO:0000256" key="1">
    <source>
        <dbReference type="ARBA" id="ARBA00022676"/>
    </source>
</evidence>
<evidence type="ECO:0000256" key="3">
    <source>
        <dbReference type="SAM" id="Phobius"/>
    </source>
</evidence>
<keyword evidence="1 8" id="KW-0328">Glycosyltransferase</keyword>
<keyword evidence="9" id="KW-1185">Reference proteome</keyword>
<feature type="transmembrane region" description="Helical" evidence="3">
    <location>
        <begin position="862"/>
        <end position="885"/>
    </location>
</feature>
<sequence>MAAPSIVDRLPSLSPYARRLLLTPHDALQAPVRAELFGVQRFEQHGRSLARAQAVQERGAEPGTAPFFPRVDANLQSLRNAFDYVASISQSGRYVLPAAEWLLDNFHLVEAQLQQIREGVPRSYYARLPKLAAPPLAGLPRVYGIAWAYVAHTDSVLNEDLFTAFLRAYQDIDELTLGELWALPTTLRVVLLENLRRLAESIAENKVARELAHAAWDESAHLSTADLDALYILIESRGLQDSYCAQLWQRLPVERTQTPPPLLAWTERHCPNGPALVDDAQTAQAAANLTVGNIITTLRLIGQVEWADLIEPVSRSLQVLRALPSFASESELTRQQITHAMEQVARTTGRSERAVAEAVVRLAAEASAGMPAEDADGPRRQTAKRTAGYHLFGEGHADLVAALGARQPGALLLPLPTRRRARAWRLPVYLLGIGLGTALLLAAVLHGMQLRNGAEPGWIGWMALALLALPLSEAVMALVHRIVAEATRSQPLPRLDFVAGIPAAHRVLVAIPTLLGSVAGNTRLAHQLELHWLANREAEAQFALVTDWGDAPQAMMPGDADLLDDARARIAALNLRHPAAAGMPPRFVLLHRPRVWSDTEQCWMGWERKRGKIEMLLRLLASGDATGFLPLSQGLGLGLGPSMELATDIRYVMTLDSDTGLPPGSLRELVSIAAHPLNAPQVDAQRRRVVAGFGILQPRIVTPFPAREERSFFHWMFAGQCGLDPYSSSASDVYQDLFGTGSFTGKGLLHVQAVHATLDRRLPEGAVLSHDLLEGTIARCAMVSDTVLVEDHPHHAGVAASRVHRWTRGDWQLLPLMGRARHFGIDALGLWKMVDNLRRTLVVPASAALLGLALLTDVLAPAWAFAAVAAALVLGPLMGALAGLVPTRRAIALRHFFDAGATELLRALAGAASQFIQLGAQSALLLDAAARASWRVVVSRHGLLEWTTAAQAQDLARYDLPAFLRAGAGVALACLTLAVASLWGPHPLAGALLFLLWACAPVATWWISRVPAPTQGALADEHRDYLETLARDTWRFFEHVVGPEDHHLPPDNLQFEPEPTIAHRTSPTNVGMYLLACCCAREFGWIDNAALAARLGATLDTVERLDKHRGHLLNWYDTRTLRMLPPAYVSSVDSGNLAGHLIAVAQACRGFGRDDPALQTALDALAQRCDTLCMAMDFRGLYDAKRHLFHIGLRVEDDTLDASYYDLMASESRLLSFLAIAKGDVPRRHWMALGRPFLSVGVRPGLKSWSGSMFEYLMPALVMDEPVDGLLQVANLAAVREQQAFGDAQAIPWGVSESAYFAQDHSLAYQYAPFGVPRLALRRTPPTDRVVAPYASAMAALLAPVEAVRNLRRLETLGARGEFGFFDAVDFTLSRQPEGQPFSVVRNVMAHHQGMSLVALCNVVRQEAPRRWFGSAALVQAHAVLLHERTPRQIIRSADPRPPPEPGSAEVPLTFQPRLVDPCAPGLQPTHLLSNGRYTVALRASGAGVSRWQAFNVSRWRDDPLRDGHGTFFFVRDANGQGATSLTALPAPGEGWNYRTRFLADQAQYEANGAGLQTRVTVLISPEDDTELRTVTLHNSGTEARTLELVSYFEPVLSHPKADESHPAFANLFVQTRWEPAMRALLLWRKPRLHGDAVMAVAHFLASVDAHVLSIDCMADRRAFIGRNGTLASPALDAQPLTAAGTPVTGLDPIACLRVRLHIAPGATARLTFATAADAHVDALMPRLDRYLQPMHVERARRMAATLAQVRLRDLSIDPAKTLALQDLTTLLTYTTPRVMSDRGVIDLRQIWRFGISGDKPIVLVHIHALADIALLNTLLRAQPWLGFGGVACDLVVLNGEPNSYLMPLQREIEALRARVLQETRNSFPRNDAAGFYLFRDHEVAPSEKAALTVLARAVFTADGRSLESQIAALREAALAAAPPAGLQRTPLSMPPLAALSTGPVGSPEGSFDAASGEFRFEVDRNHRTPKPWVNVIANASFGFQVSESGAGYTWAVNSRMHQLTPWSNDPVQDTAFEHYLLQDTESHEFLPLTPASRGASAARHRVRHGQGYTVFECAHRDVTLETTFFADRDERMKLVQVTVRNDGVGTRHLRALAMIEWQLGAARGERRTVHGWRPADGAAVFGEQRESSGGFGGSTAFVQLTGLPGDAADVQWTCDRNEFFAGRGTVEVPAVLGARAGNGLDACAAVGRHFTLAAGHSASFTFMLGHADSAEAALQLACRWQTRDVPAALAQARGFWDDLLGRLTVRTPDPLFDAMVNRWLPYQTLVCRLWAKAGFYQAGGAFGFRDQLQDAMAFALTDPARLRAQILVNAARQFPEGDVQHWWHMPGGAGVRTHFSDDLLWLPYASAHYVEVTGDAAVLDESVAFIEGAAIPPGAEDAYYPPQISTQEASLYEHGARTIDRSLSTGAHGLPLMGTGDWNDGMNRVGHEGRGESVWLGWFLCSVVERYAPLAEARGDQARAQRWRDARQGWIIALHDAGWDGAWFRRAFFDNGTPLGSAANDECRIDLIAQAWSVLSGASDAAHTTPALAAMKAQLHDPVAGLLRLLDPPLVNAVDSPGYIQAYPPGVRENGGQYSHAAVWALMAQALTGDTDAAWQSFEGLSPAHRARHPARGPRYEIEPYVMAGDIYSAAPYVGRGGWSWYTGSAAWLHRAAVETLLGLQVRGETLWLTPRVPSHWDAFELCLRRNGRTLTLQWGEHDTPPTHTMTVGQPILAATLPDGAVVRLGPAMDGTVRREA</sequence>
<reference evidence="8 9" key="1">
    <citation type="submission" date="2023-07" db="EMBL/GenBank/DDBJ databases">
        <title>Sorghum-associated microbial communities from plants grown in Nebraska, USA.</title>
        <authorList>
            <person name="Schachtman D."/>
        </authorList>
    </citation>
    <scope>NUCLEOTIDE SEQUENCE [LARGE SCALE GENOMIC DNA]</scope>
    <source>
        <strain evidence="8 9">DS1607</strain>
    </source>
</reference>
<dbReference type="InterPro" id="IPR037018">
    <property type="entry name" value="GH65_N"/>
</dbReference>
<keyword evidence="2 8" id="KW-0808">Transferase</keyword>
<feature type="domain" description="Glycosyl hydrolase 94 supersandwich" evidence="5">
    <location>
        <begin position="1468"/>
        <end position="1733"/>
    </location>
</feature>
<dbReference type="RefSeq" id="WP_307687608.1">
    <property type="nucleotide sequence ID" value="NZ_JAUSRO010000001.1"/>
</dbReference>
<organism evidence="8 9">
    <name type="scientific">Variovorax ginsengisoli</name>
    <dbReference type="NCBI Taxonomy" id="363844"/>
    <lineage>
        <taxon>Bacteria</taxon>
        <taxon>Pseudomonadati</taxon>
        <taxon>Pseudomonadota</taxon>
        <taxon>Betaproteobacteria</taxon>
        <taxon>Burkholderiales</taxon>
        <taxon>Comamonadaceae</taxon>
        <taxon>Variovorax</taxon>
    </lineage>
</organism>
<feature type="domain" description="Glycosyl hydrolase 94 supersandwich" evidence="5">
    <location>
        <begin position="1958"/>
        <end position="2227"/>
    </location>
</feature>
<feature type="transmembrane region" description="Helical" evidence="3">
    <location>
        <begin position="962"/>
        <end position="983"/>
    </location>
</feature>
<evidence type="ECO:0000259" key="5">
    <source>
        <dbReference type="Pfam" id="PF06165"/>
    </source>
</evidence>
<dbReference type="Pfam" id="PF10091">
    <property type="entry name" value="Glycoamylase"/>
    <property type="match status" value="1"/>
</dbReference>
<dbReference type="Pfam" id="PF17167">
    <property type="entry name" value="Glyco_hydro_94"/>
    <property type="match status" value="1"/>
</dbReference>
<feature type="domain" description="Glycoside hydrolase family 65 C-terminal" evidence="4">
    <location>
        <begin position="2665"/>
        <end position="2704"/>
    </location>
</feature>
<feature type="transmembrane region" description="Helical" evidence="3">
    <location>
        <begin position="458"/>
        <end position="479"/>
    </location>
</feature>
<dbReference type="InterPro" id="IPR012341">
    <property type="entry name" value="6hp_glycosidase-like_sf"/>
</dbReference>
<protein>
    <submittedName>
        <fullName evidence="8">Cyclic beta-1,2-glucan synthetase</fullName>
        <ecNumber evidence="8">2.4.1.-</ecNumber>
    </submittedName>
</protein>
<dbReference type="Gene3D" id="1.50.10.10">
    <property type="match status" value="1"/>
</dbReference>
<keyword evidence="3" id="KW-0472">Membrane</keyword>
<comment type="caution">
    <text evidence="8">The sequence shown here is derived from an EMBL/GenBank/DDBJ whole genome shotgun (WGS) entry which is preliminary data.</text>
</comment>
<dbReference type="Gene3D" id="1.50.10.140">
    <property type="match status" value="1"/>
</dbReference>
<dbReference type="Gene3D" id="2.70.98.40">
    <property type="entry name" value="Glycoside hydrolase, family 65, N-terminal domain"/>
    <property type="match status" value="2"/>
</dbReference>
<dbReference type="EC" id="2.4.1.-" evidence="8"/>
<evidence type="ECO:0000259" key="6">
    <source>
        <dbReference type="Pfam" id="PF10091"/>
    </source>
</evidence>
<dbReference type="Proteomes" id="UP001226867">
    <property type="component" value="Unassembled WGS sequence"/>
</dbReference>
<evidence type="ECO:0000313" key="9">
    <source>
        <dbReference type="Proteomes" id="UP001226867"/>
    </source>
</evidence>
<evidence type="ECO:0000256" key="2">
    <source>
        <dbReference type="ARBA" id="ARBA00022679"/>
    </source>
</evidence>
<dbReference type="Pfam" id="PF06165">
    <property type="entry name" value="GH94_b-supersand"/>
    <property type="match status" value="2"/>
</dbReference>